<dbReference type="InterPro" id="IPR044049">
    <property type="entry name" value="EccD_transm"/>
</dbReference>
<dbReference type="Proteomes" id="UP000217103">
    <property type="component" value="Unassembled WGS sequence"/>
</dbReference>
<dbReference type="STRING" id="35622.SAMN04489764_0649"/>
<feature type="transmembrane region" description="Helical" evidence="7">
    <location>
        <begin position="251"/>
        <end position="271"/>
    </location>
</feature>
<feature type="transmembrane region" description="Helical" evidence="7">
    <location>
        <begin position="361"/>
        <end position="377"/>
    </location>
</feature>
<evidence type="ECO:0000256" key="6">
    <source>
        <dbReference type="ARBA" id="ARBA00023136"/>
    </source>
</evidence>
<feature type="transmembrane region" description="Helical" evidence="7">
    <location>
        <begin position="337"/>
        <end position="355"/>
    </location>
</feature>
<dbReference type="AlphaFoldDB" id="A0A1H1ATQ5"/>
<protein>
    <submittedName>
        <fullName evidence="9">Type VII secretion integral membrane protein EccD</fullName>
    </submittedName>
</protein>
<evidence type="ECO:0000256" key="5">
    <source>
        <dbReference type="ARBA" id="ARBA00022989"/>
    </source>
</evidence>
<feature type="domain" description="EccD-like transmembrane" evidence="8">
    <location>
        <begin position="136"/>
        <end position="477"/>
    </location>
</feature>
<keyword evidence="10" id="KW-1185">Reference proteome</keyword>
<evidence type="ECO:0000256" key="7">
    <source>
        <dbReference type="SAM" id="Phobius"/>
    </source>
</evidence>
<dbReference type="Pfam" id="PF19053">
    <property type="entry name" value="EccD"/>
    <property type="match status" value="1"/>
</dbReference>
<feature type="transmembrane region" description="Helical" evidence="7">
    <location>
        <begin position="448"/>
        <end position="474"/>
    </location>
</feature>
<proteinExistence type="inferred from homology"/>
<dbReference type="Pfam" id="PF08817">
    <property type="entry name" value="YukD"/>
    <property type="match status" value="1"/>
</dbReference>
<evidence type="ECO:0000256" key="1">
    <source>
        <dbReference type="ARBA" id="ARBA00004651"/>
    </source>
</evidence>
<keyword evidence="5 7" id="KW-1133">Transmembrane helix</keyword>
<dbReference type="NCBIfam" id="TIGR03920">
    <property type="entry name" value="T7SS_EccD"/>
    <property type="match status" value="1"/>
</dbReference>
<feature type="transmembrane region" description="Helical" evidence="7">
    <location>
        <begin position="164"/>
        <end position="183"/>
    </location>
</feature>
<accession>A0A1H1ATQ5</accession>
<evidence type="ECO:0000313" key="9">
    <source>
        <dbReference type="EMBL" id="SDQ43049.1"/>
    </source>
</evidence>
<feature type="transmembrane region" description="Helical" evidence="7">
    <location>
        <begin position="277"/>
        <end position="298"/>
    </location>
</feature>
<comment type="similarity">
    <text evidence="2">Belongs to the EccD/Snm4 family.</text>
</comment>
<evidence type="ECO:0000256" key="3">
    <source>
        <dbReference type="ARBA" id="ARBA00022475"/>
    </source>
</evidence>
<evidence type="ECO:0000256" key="2">
    <source>
        <dbReference type="ARBA" id="ARBA00006162"/>
    </source>
</evidence>
<keyword evidence="3" id="KW-1003">Cell membrane</keyword>
<feature type="transmembrane region" description="Helical" evidence="7">
    <location>
        <begin position="389"/>
        <end position="408"/>
    </location>
</feature>
<organism evidence="9 10">
    <name type="scientific">Thermostaphylospora chromogena</name>
    <dbReference type="NCBI Taxonomy" id="35622"/>
    <lineage>
        <taxon>Bacteria</taxon>
        <taxon>Bacillati</taxon>
        <taxon>Actinomycetota</taxon>
        <taxon>Actinomycetes</taxon>
        <taxon>Streptosporangiales</taxon>
        <taxon>Thermomonosporaceae</taxon>
        <taxon>Thermostaphylospora</taxon>
    </lineage>
</organism>
<evidence type="ECO:0000259" key="8">
    <source>
        <dbReference type="Pfam" id="PF19053"/>
    </source>
</evidence>
<dbReference type="InterPro" id="IPR006707">
    <property type="entry name" value="T7SS_EccD"/>
</dbReference>
<feature type="transmembrane region" description="Helical" evidence="7">
    <location>
        <begin position="195"/>
        <end position="219"/>
    </location>
</feature>
<sequence length="479" mass="48268">MTVNSLVHAPIQQGALPQVAAPMPPMCRVTIVAPRKKVDLAVPTDIPLPHVMPALLRAVGEAGGEFATGPGWVLQRLGGPPLDLGLSLGALGILDGEILYLRPREMAMPPALYDDVADLVATGVKEAGGTWSGQHTRNLGTGTAAVLLVLGAVILALSGVPQPLPTVIGGVLAVLLVIAGTALSRAVGDSAAGALVGYTALPYAFVAGFFAVGIGSGLVVLGAPAILAGLACTALVATLGGALIADGVPGFLGTAVASVAGAIASAAVMVFDVPAAGAAALTVTILLSLSPLVPTLSFRMARVPLPPLPTNAEELRADTQRLDTESVLERTAQARRFATGLVIGVALVALGAEVLLAAADGWVPTTMAIVLGAALIMRARVFQGVGQRLWLILTGMTGLVLVALNGNLGAGTVAVVAMAIGLLWAAMILIGLGLWLPNGRPSPFWGRAGDILDLLLIVALTPLALGVLDLYAWVRGLAG</sequence>
<feature type="transmembrane region" description="Helical" evidence="7">
    <location>
        <begin position="139"/>
        <end position="158"/>
    </location>
</feature>
<evidence type="ECO:0000256" key="4">
    <source>
        <dbReference type="ARBA" id="ARBA00022692"/>
    </source>
</evidence>
<dbReference type="InterPro" id="IPR024962">
    <property type="entry name" value="YukD-like"/>
</dbReference>
<feature type="transmembrane region" description="Helical" evidence="7">
    <location>
        <begin position="414"/>
        <end position="436"/>
    </location>
</feature>
<feature type="transmembrane region" description="Helical" evidence="7">
    <location>
        <begin position="225"/>
        <end position="244"/>
    </location>
</feature>
<keyword evidence="4 7" id="KW-0812">Transmembrane</keyword>
<comment type="subcellular location">
    <subcellularLocation>
        <location evidence="1">Cell membrane</location>
        <topology evidence="1">Multi-pass membrane protein</topology>
    </subcellularLocation>
</comment>
<name>A0A1H1ATQ5_9ACTN</name>
<dbReference type="GO" id="GO:0005886">
    <property type="term" value="C:plasma membrane"/>
    <property type="evidence" value="ECO:0007669"/>
    <property type="project" value="UniProtKB-SubCell"/>
</dbReference>
<dbReference type="RefSeq" id="WP_242659059.1">
    <property type="nucleotide sequence ID" value="NZ_FNKK01000002.1"/>
</dbReference>
<gene>
    <name evidence="9" type="ORF">SAMN04489764_0649</name>
</gene>
<evidence type="ECO:0000313" key="10">
    <source>
        <dbReference type="Proteomes" id="UP000217103"/>
    </source>
</evidence>
<dbReference type="EMBL" id="FNKK01000002">
    <property type="protein sequence ID" value="SDQ43049.1"/>
    <property type="molecule type" value="Genomic_DNA"/>
</dbReference>
<keyword evidence="6 7" id="KW-0472">Membrane</keyword>
<dbReference type="Gene3D" id="3.10.20.90">
    <property type="entry name" value="Phosphatidylinositol 3-kinase Catalytic Subunit, Chain A, domain 1"/>
    <property type="match status" value="1"/>
</dbReference>
<reference evidence="9 10" key="1">
    <citation type="submission" date="2016-10" db="EMBL/GenBank/DDBJ databases">
        <authorList>
            <person name="de Groot N.N."/>
        </authorList>
    </citation>
    <scope>NUCLEOTIDE SEQUENCE [LARGE SCALE GENOMIC DNA]</scope>
    <source>
        <strain evidence="9 10">DSM 43794</strain>
    </source>
</reference>
<dbReference type="PIRSF" id="PIRSF017804">
    <property type="entry name" value="Secretion_EccD1"/>
    <property type="match status" value="1"/>
</dbReference>